<feature type="transmembrane region" description="Helical" evidence="2">
    <location>
        <begin position="136"/>
        <end position="161"/>
    </location>
</feature>
<accession>A0ABV6NTP7</accession>
<evidence type="ECO:0000256" key="1">
    <source>
        <dbReference type="SAM" id="MobiDB-lite"/>
    </source>
</evidence>
<comment type="caution">
    <text evidence="3">The sequence shown here is derived from an EMBL/GenBank/DDBJ whole genome shotgun (WGS) entry which is preliminary data.</text>
</comment>
<evidence type="ECO:0000313" key="4">
    <source>
        <dbReference type="Proteomes" id="UP001589894"/>
    </source>
</evidence>
<dbReference type="Proteomes" id="UP001589894">
    <property type="component" value="Unassembled WGS sequence"/>
</dbReference>
<reference evidence="3 4" key="1">
    <citation type="submission" date="2024-09" db="EMBL/GenBank/DDBJ databases">
        <authorList>
            <person name="Sun Q."/>
            <person name="Mori K."/>
        </authorList>
    </citation>
    <scope>NUCLEOTIDE SEQUENCE [LARGE SCALE GENOMIC DNA]</scope>
    <source>
        <strain evidence="3 4">TBRC 2205</strain>
    </source>
</reference>
<keyword evidence="4" id="KW-1185">Reference proteome</keyword>
<sequence>MAALPQRKSPDAEASPPTLRAAAPGGAVPAASDHTAPAASDHTAPAAPDHAAPGGAVPAASEVAVPVGPAVAVPSRRSGPGPELPAPRHGRRAAAGPATIAPPVVRGLNPPPAPLPGFQQPFPVQRVDSVGASDRMLGLCGWATVLGVLGTVAAVRGLFAIRAGAAPEWYEPTLATVGLASIGCIVAAFTLVRRARLPWLLLGLATVPVLVNVGLTVGAL</sequence>
<proteinExistence type="predicted"/>
<evidence type="ECO:0000256" key="2">
    <source>
        <dbReference type="SAM" id="Phobius"/>
    </source>
</evidence>
<evidence type="ECO:0000313" key="3">
    <source>
        <dbReference type="EMBL" id="MFC0564148.1"/>
    </source>
</evidence>
<keyword evidence="2" id="KW-0472">Membrane</keyword>
<protein>
    <submittedName>
        <fullName evidence="3">Uncharacterized protein</fullName>
    </submittedName>
</protein>
<dbReference type="RefSeq" id="WP_377337087.1">
    <property type="nucleotide sequence ID" value="NZ_JBHLUE010000004.1"/>
</dbReference>
<organism evidence="3 4">
    <name type="scientific">Plantactinospora siamensis</name>
    <dbReference type="NCBI Taxonomy" id="555372"/>
    <lineage>
        <taxon>Bacteria</taxon>
        <taxon>Bacillati</taxon>
        <taxon>Actinomycetota</taxon>
        <taxon>Actinomycetes</taxon>
        <taxon>Micromonosporales</taxon>
        <taxon>Micromonosporaceae</taxon>
        <taxon>Plantactinospora</taxon>
    </lineage>
</organism>
<gene>
    <name evidence="3" type="ORF">ACFFHU_08220</name>
</gene>
<feature type="transmembrane region" description="Helical" evidence="2">
    <location>
        <begin position="173"/>
        <end position="192"/>
    </location>
</feature>
<feature type="compositionally biased region" description="Low complexity" evidence="1">
    <location>
        <begin position="21"/>
        <end position="75"/>
    </location>
</feature>
<feature type="transmembrane region" description="Helical" evidence="2">
    <location>
        <begin position="199"/>
        <end position="219"/>
    </location>
</feature>
<keyword evidence="2" id="KW-1133">Transmembrane helix</keyword>
<name>A0ABV6NTP7_9ACTN</name>
<feature type="region of interest" description="Disordered" evidence="1">
    <location>
        <begin position="101"/>
        <end position="120"/>
    </location>
</feature>
<keyword evidence="2" id="KW-0812">Transmembrane</keyword>
<feature type="region of interest" description="Disordered" evidence="1">
    <location>
        <begin position="1"/>
        <end position="95"/>
    </location>
</feature>
<dbReference type="EMBL" id="JBHLUE010000004">
    <property type="protein sequence ID" value="MFC0564148.1"/>
    <property type="molecule type" value="Genomic_DNA"/>
</dbReference>